<evidence type="ECO:0000313" key="6">
    <source>
        <dbReference type="Proteomes" id="UP000253975"/>
    </source>
</evidence>
<dbReference type="GO" id="GO:0003700">
    <property type="term" value="F:DNA-binding transcription factor activity"/>
    <property type="evidence" value="ECO:0007669"/>
    <property type="project" value="InterPro"/>
</dbReference>
<keyword evidence="2" id="KW-0238">DNA-binding</keyword>
<accession>A0A369LKX8</accession>
<comment type="caution">
    <text evidence="5">The sequence shown here is derived from an EMBL/GenBank/DDBJ whole genome shotgun (WGS) entry which is preliminary data.</text>
</comment>
<dbReference type="CDD" id="cd07377">
    <property type="entry name" value="WHTH_GntR"/>
    <property type="match status" value="1"/>
</dbReference>
<dbReference type="SMART" id="SM00345">
    <property type="entry name" value="HTH_GNTR"/>
    <property type="match status" value="1"/>
</dbReference>
<feature type="domain" description="HTH gntR-type" evidence="4">
    <location>
        <begin position="11"/>
        <end position="79"/>
    </location>
</feature>
<protein>
    <submittedName>
        <fullName evidence="5">GntR family transcriptional regulator</fullName>
    </submittedName>
</protein>
<keyword evidence="3" id="KW-0804">Transcription</keyword>
<evidence type="ECO:0000259" key="4">
    <source>
        <dbReference type="PROSITE" id="PS50949"/>
    </source>
</evidence>
<dbReference type="PANTHER" id="PTHR38445:SF12">
    <property type="entry name" value="GNTR-FAMILY TRANSCRIPTIONAL REGULATOR"/>
    <property type="match status" value="1"/>
</dbReference>
<name>A0A369LKX8_9ACTN</name>
<dbReference type="PANTHER" id="PTHR38445">
    <property type="entry name" value="HTH-TYPE TRANSCRIPTIONAL REPRESSOR YTRA"/>
    <property type="match status" value="1"/>
</dbReference>
<dbReference type="InterPro" id="IPR036388">
    <property type="entry name" value="WH-like_DNA-bd_sf"/>
</dbReference>
<evidence type="ECO:0000313" key="5">
    <source>
        <dbReference type="EMBL" id="RDB59792.1"/>
    </source>
</evidence>
<dbReference type="Proteomes" id="UP000253975">
    <property type="component" value="Unassembled WGS sequence"/>
</dbReference>
<reference evidence="5 6" key="1">
    <citation type="journal article" date="2018" name="Elife">
        <title>Discovery and characterization of a prevalent human gut bacterial enzyme sufficient for the inactivation of a family of plant toxins.</title>
        <authorList>
            <person name="Koppel N."/>
            <person name="Bisanz J.E."/>
            <person name="Pandelia M.E."/>
            <person name="Turnbaugh P.J."/>
            <person name="Balskus E.P."/>
        </authorList>
    </citation>
    <scope>NUCLEOTIDE SEQUENCE [LARGE SCALE GENOMIC DNA]</scope>
    <source>
        <strain evidence="5 6">OB21 GAM31</strain>
    </source>
</reference>
<proteinExistence type="predicted"/>
<evidence type="ECO:0000256" key="3">
    <source>
        <dbReference type="ARBA" id="ARBA00023163"/>
    </source>
</evidence>
<dbReference type="GO" id="GO:0003677">
    <property type="term" value="F:DNA binding"/>
    <property type="evidence" value="ECO:0007669"/>
    <property type="project" value="UniProtKB-KW"/>
</dbReference>
<evidence type="ECO:0000256" key="1">
    <source>
        <dbReference type="ARBA" id="ARBA00023015"/>
    </source>
</evidence>
<keyword evidence="1" id="KW-0805">Transcription regulation</keyword>
<gene>
    <name evidence="5" type="ORF">C1881_03705</name>
</gene>
<dbReference type="SUPFAM" id="SSF46785">
    <property type="entry name" value="Winged helix' DNA-binding domain"/>
    <property type="match status" value="1"/>
</dbReference>
<dbReference type="AlphaFoldDB" id="A0A369LKX8"/>
<dbReference type="Gene3D" id="1.10.10.10">
    <property type="entry name" value="Winged helix-like DNA-binding domain superfamily/Winged helix DNA-binding domain"/>
    <property type="match status" value="1"/>
</dbReference>
<sequence length="146" mass="15404">MYIVVNDMVDEPLYMQIRSQIIAGIARGDLTAGDALPSVRRLASDLGINLHTVNKAYAVLRDEGYIVVRGRAGAFIAGVQGANSSNEAADSQMDDVLRDLATAWRARGGTLDEFLERAAAQAKCAYGAKSAGSKDAGVKTHSSCGD</sequence>
<evidence type="ECO:0000256" key="2">
    <source>
        <dbReference type="ARBA" id="ARBA00023125"/>
    </source>
</evidence>
<dbReference type="RefSeq" id="WP_114615184.1">
    <property type="nucleotide sequence ID" value="NZ_PPTO01000004.1"/>
</dbReference>
<dbReference type="Pfam" id="PF00392">
    <property type="entry name" value="GntR"/>
    <property type="match status" value="1"/>
</dbReference>
<dbReference type="InterPro" id="IPR000524">
    <property type="entry name" value="Tscrpt_reg_HTH_GntR"/>
</dbReference>
<dbReference type="InterPro" id="IPR036390">
    <property type="entry name" value="WH_DNA-bd_sf"/>
</dbReference>
<dbReference type="EMBL" id="PPTO01000004">
    <property type="protein sequence ID" value="RDB59792.1"/>
    <property type="molecule type" value="Genomic_DNA"/>
</dbReference>
<dbReference type="PROSITE" id="PS50949">
    <property type="entry name" value="HTH_GNTR"/>
    <property type="match status" value="1"/>
</dbReference>
<organism evidence="5 6">
    <name type="scientific">Slackia isoflavoniconvertens</name>
    <dbReference type="NCBI Taxonomy" id="572010"/>
    <lineage>
        <taxon>Bacteria</taxon>
        <taxon>Bacillati</taxon>
        <taxon>Actinomycetota</taxon>
        <taxon>Coriobacteriia</taxon>
        <taxon>Eggerthellales</taxon>
        <taxon>Eggerthellaceae</taxon>
        <taxon>Slackia</taxon>
    </lineage>
</organism>